<protein>
    <recommendedName>
        <fullName evidence="1">F-box domain-containing protein</fullName>
    </recommendedName>
</protein>
<dbReference type="SMART" id="SM00256">
    <property type="entry name" value="FBOX"/>
    <property type="match status" value="1"/>
</dbReference>
<keyword evidence="3" id="KW-1185">Reference proteome</keyword>
<proteinExistence type="predicted"/>
<dbReference type="Pfam" id="PF00646">
    <property type="entry name" value="F-box"/>
    <property type="match status" value="1"/>
</dbReference>
<dbReference type="PROSITE" id="PS50181">
    <property type="entry name" value="FBOX"/>
    <property type="match status" value="1"/>
</dbReference>
<sequence>MSEPLQPPETSPDMAEKKTLLSFPPELLEAVAEEADPSDLLTLRLVSKSISSAVDRLFLDEYFTHRNHLLTADSLEDLVAITATPHMCKKIEKLTITIPWLDNVFLKWSYSGTYTISWDARHTKRRAISRSWEEQHELLIKDERGCALLEEAFDNIARTGHGPLSLMLTPGDERGRRVHGKARLDAGLDVRTSTAPKKYFDRPLVDICQAVSLLLDAIDHTGISLHDLQLPAGFPFQSVRECSSRYGTPDYHIAASFSSMKRLCLTQGIKRNADEHWTHGGSWVPANWIPRFKEHAASWFPSLTTLCISVHLPLPWLTETFSSAMLRRIEVYDGDKSGMWRYGYEEWDLTRFVGKYQSTLAEFRVANWDGREGGPVTSALAWAAANLKLQQLEVQGWSHTFEGHLIDFIWYDNFEDEFCQLLEGLTERDDISDEDDGFYHHRSCSTSNVRIPDELDYAIARDPAYPGYKRSSGLKWPNGS</sequence>
<gene>
    <name evidence="2" type="ORF">PRZ48_005074</name>
</gene>
<accession>A0ABR0ETI6</accession>
<feature type="domain" description="F-box" evidence="1">
    <location>
        <begin position="17"/>
        <end position="66"/>
    </location>
</feature>
<dbReference type="EMBL" id="JAXOVC010000003">
    <property type="protein sequence ID" value="KAK4504158.1"/>
    <property type="molecule type" value="Genomic_DNA"/>
</dbReference>
<evidence type="ECO:0000313" key="3">
    <source>
        <dbReference type="Proteomes" id="UP001305779"/>
    </source>
</evidence>
<comment type="caution">
    <text evidence="2">The sequence shown here is derived from an EMBL/GenBank/DDBJ whole genome shotgun (WGS) entry which is preliminary data.</text>
</comment>
<evidence type="ECO:0000259" key="1">
    <source>
        <dbReference type="PROSITE" id="PS50181"/>
    </source>
</evidence>
<dbReference type="InterPro" id="IPR001810">
    <property type="entry name" value="F-box_dom"/>
</dbReference>
<evidence type="ECO:0000313" key="2">
    <source>
        <dbReference type="EMBL" id="KAK4504158.1"/>
    </source>
</evidence>
<dbReference type="Proteomes" id="UP001305779">
    <property type="component" value="Unassembled WGS sequence"/>
</dbReference>
<organism evidence="2 3">
    <name type="scientific">Zasmidium cellare</name>
    <name type="common">Wine cellar mold</name>
    <name type="synonym">Racodium cellare</name>
    <dbReference type="NCBI Taxonomy" id="395010"/>
    <lineage>
        <taxon>Eukaryota</taxon>
        <taxon>Fungi</taxon>
        <taxon>Dikarya</taxon>
        <taxon>Ascomycota</taxon>
        <taxon>Pezizomycotina</taxon>
        <taxon>Dothideomycetes</taxon>
        <taxon>Dothideomycetidae</taxon>
        <taxon>Mycosphaerellales</taxon>
        <taxon>Mycosphaerellaceae</taxon>
        <taxon>Zasmidium</taxon>
    </lineage>
</organism>
<reference evidence="2 3" key="1">
    <citation type="journal article" date="2023" name="G3 (Bethesda)">
        <title>A chromosome-level genome assembly of Zasmidium syzygii isolated from banana leaves.</title>
        <authorList>
            <person name="van Westerhoven A.C."/>
            <person name="Mehrabi R."/>
            <person name="Talebi R."/>
            <person name="Steentjes M.B.F."/>
            <person name="Corcolon B."/>
            <person name="Chong P.A."/>
            <person name="Kema G.H.J."/>
            <person name="Seidl M.F."/>
        </authorList>
    </citation>
    <scope>NUCLEOTIDE SEQUENCE [LARGE SCALE GENOMIC DNA]</scope>
    <source>
        <strain evidence="2 3">P124</strain>
    </source>
</reference>
<name>A0ABR0ETI6_ZASCE</name>